<sequence length="69" mass="7929">MGEWMKALKALDMRVAAIEPYVEKVGEDTPEDSPQDLKEKEKKVKGIKRTVHTLDDNLNKTMSRSKNKK</sequence>
<keyword evidence="3" id="KW-1185">Reference proteome</keyword>
<reference evidence="2 3" key="1">
    <citation type="submission" date="2021-03" db="EMBL/GenBank/DDBJ databases">
        <authorList>
            <person name="King G.J."/>
            <person name="Bancroft I."/>
            <person name="Baten A."/>
            <person name="Bloomfield J."/>
            <person name="Borpatragohain P."/>
            <person name="He Z."/>
            <person name="Irish N."/>
            <person name="Irwin J."/>
            <person name="Liu K."/>
            <person name="Mauleon R.P."/>
            <person name="Moore J."/>
            <person name="Morris R."/>
            <person name="Ostergaard L."/>
            <person name="Wang B."/>
            <person name="Wells R."/>
        </authorList>
    </citation>
    <scope>NUCLEOTIDE SEQUENCE [LARGE SCALE GENOMIC DNA]</scope>
    <source>
        <strain evidence="2">R-o-18</strain>
        <tissue evidence="2">Leaf</tissue>
    </source>
</reference>
<evidence type="ECO:0008006" key="4">
    <source>
        <dbReference type="Google" id="ProtNLM"/>
    </source>
</evidence>
<evidence type="ECO:0000256" key="1">
    <source>
        <dbReference type="SAM" id="MobiDB-lite"/>
    </source>
</evidence>
<name>A0ABQ7NJ61_BRACM</name>
<feature type="compositionally biased region" description="Basic and acidic residues" evidence="1">
    <location>
        <begin position="35"/>
        <end position="44"/>
    </location>
</feature>
<proteinExistence type="predicted"/>
<organism evidence="2 3">
    <name type="scientific">Brassica rapa subsp. trilocularis</name>
    <dbReference type="NCBI Taxonomy" id="1813537"/>
    <lineage>
        <taxon>Eukaryota</taxon>
        <taxon>Viridiplantae</taxon>
        <taxon>Streptophyta</taxon>
        <taxon>Embryophyta</taxon>
        <taxon>Tracheophyta</taxon>
        <taxon>Spermatophyta</taxon>
        <taxon>Magnoliopsida</taxon>
        <taxon>eudicotyledons</taxon>
        <taxon>Gunneridae</taxon>
        <taxon>Pentapetalae</taxon>
        <taxon>rosids</taxon>
        <taxon>malvids</taxon>
        <taxon>Brassicales</taxon>
        <taxon>Brassicaceae</taxon>
        <taxon>Brassiceae</taxon>
        <taxon>Brassica</taxon>
    </lineage>
</organism>
<evidence type="ECO:0000313" key="3">
    <source>
        <dbReference type="Proteomes" id="UP000823674"/>
    </source>
</evidence>
<accession>A0ABQ7NJ61</accession>
<comment type="caution">
    <text evidence="2">The sequence shown here is derived from an EMBL/GenBank/DDBJ whole genome shotgun (WGS) entry which is preliminary data.</text>
</comment>
<gene>
    <name evidence="2" type="primary">A02p038890.1_BraROA</name>
    <name evidence="2" type="ORF">IGI04_007245</name>
</gene>
<feature type="region of interest" description="Disordered" evidence="1">
    <location>
        <begin position="25"/>
        <end position="69"/>
    </location>
</feature>
<protein>
    <recommendedName>
        <fullName evidence="4">Rx N-terminal domain-containing protein</fullName>
    </recommendedName>
</protein>
<dbReference type="Proteomes" id="UP000823674">
    <property type="component" value="Chromosome A02"/>
</dbReference>
<dbReference type="EMBL" id="JADBGQ010000002">
    <property type="protein sequence ID" value="KAG5410926.1"/>
    <property type="molecule type" value="Genomic_DNA"/>
</dbReference>
<evidence type="ECO:0000313" key="2">
    <source>
        <dbReference type="EMBL" id="KAG5410926.1"/>
    </source>
</evidence>